<dbReference type="InterPro" id="IPR002934">
    <property type="entry name" value="Polymerase_NTP_transf_dom"/>
</dbReference>
<keyword evidence="5" id="KW-0511">Multifunctional enzyme</keyword>
<dbReference type="InterPro" id="IPR043519">
    <property type="entry name" value="NT_sf"/>
</dbReference>
<dbReference type="PANTHER" id="PTHR47320:SF1">
    <property type="entry name" value="BIFUNCTIONAL URIDYLYLTRANSFERASE_URIDYLYL-REMOVING ENZYME"/>
    <property type="match status" value="1"/>
</dbReference>
<dbReference type="NCBIfam" id="NF001265">
    <property type="entry name" value="PRK00227.1"/>
    <property type="match status" value="1"/>
</dbReference>
<evidence type="ECO:0000259" key="7">
    <source>
        <dbReference type="Pfam" id="PF01966"/>
    </source>
</evidence>
<protein>
    <submittedName>
        <fullName evidence="8">[protein-PII] uridylyltransferase</fullName>
        <ecNumber evidence="8">2.7.7.59</ecNumber>
    </submittedName>
</protein>
<dbReference type="SUPFAM" id="SSF109604">
    <property type="entry name" value="HD-domain/PDEase-like"/>
    <property type="match status" value="1"/>
</dbReference>
<organism evidence="8 9">
    <name type="scientific">Corynebacterium tapiri</name>
    <dbReference type="NCBI Taxonomy" id="1448266"/>
    <lineage>
        <taxon>Bacteria</taxon>
        <taxon>Bacillati</taxon>
        <taxon>Actinomycetota</taxon>
        <taxon>Actinomycetes</taxon>
        <taxon>Mycobacteriales</taxon>
        <taxon>Corynebacteriaceae</taxon>
        <taxon>Corynebacterium</taxon>
    </lineage>
</organism>
<dbReference type="RefSeq" id="WP_139464995.1">
    <property type="nucleotide sequence ID" value="NZ_VDHJ01000003.1"/>
</dbReference>
<reference evidence="8 9" key="1">
    <citation type="submission" date="2019-06" db="EMBL/GenBank/DDBJ databases">
        <authorList>
            <person name="Li J."/>
        </authorList>
    </citation>
    <scope>NUCLEOTIDE SEQUENCE [LARGE SCALE GENOMIC DNA]</scope>
    <source>
        <strain evidence="8 9">LMG 28165</strain>
    </source>
</reference>
<feature type="domain" description="Polymerase nucleotidyl transferase" evidence="6">
    <location>
        <begin position="16"/>
        <end position="86"/>
    </location>
</feature>
<dbReference type="SUPFAM" id="SSF81593">
    <property type="entry name" value="Nucleotidyltransferase substrate binding subunit/domain"/>
    <property type="match status" value="1"/>
</dbReference>
<dbReference type="Pfam" id="PF01909">
    <property type="entry name" value="NTP_transf_2"/>
    <property type="match status" value="1"/>
</dbReference>
<keyword evidence="3" id="KW-0378">Hydrolase</keyword>
<dbReference type="Proteomes" id="UP000312032">
    <property type="component" value="Unassembled WGS sequence"/>
</dbReference>
<evidence type="ECO:0000259" key="6">
    <source>
        <dbReference type="Pfam" id="PF01909"/>
    </source>
</evidence>
<dbReference type="EMBL" id="VDHJ01000003">
    <property type="protein sequence ID" value="TNL99319.1"/>
    <property type="molecule type" value="Genomic_DNA"/>
</dbReference>
<dbReference type="PANTHER" id="PTHR47320">
    <property type="entry name" value="BIFUNCTIONAL URIDYLYLTRANSFERASE/URIDYLYL-REMOVING ENZYME"/>
    <property type="match status" value="1"/>
</dbReference>
<accession>A0A5C4U568</accession>
<dbReference type="GO" id="GO:0016787">
    <property type="term" value="F:hydrolase activity"/>
    <property type="evidence" value="ECO:0007669"/>
    <property type="project" value="UniProtKB-KW"/>
</dbReference>
<dbReference type="GO" id="GO:0008773">
    <property type="term" value="F:[protein-PII] uridylyltransferase activity"/>
    <property type="evidence" value="ECO:0007669"/>
    <property type="project" value="UniProtKB-EC"/>
</dbReference>
<keyword evidence="2 8" id="KW-0548">Nucleotidyltransferase</keyword>
<dbReference type="AlphaFoldDB" id="A0A5C4U568"/>
<keyword evidence="1 8" id="KW-0808">Transferase</keyword>
<dbReference type="SUPFAM" id="SSF81301">
    <property type="entry name" value="Nucleotidyltransferase"/>
    <property type="match status" value="1"/>
</dbReference>
<dbReference type="Pfam" id="PF01966">
    <property type="entry name" value="HD"/>
    <property type="match status" value="1"/>
</dbReference>
<name>A0A5C4U568_9CORY</name>
<dbReference type="Gene3D" id="1.10.3090.10">
    <property type="entry name" value="cca-adding enzyme, domain 2"/>
    <property type="match status" value="1"/>
</dbReference>
<evidence type="ECO:0000256" key="3">
    <source>
        <dbReference type="ARBA" id="ARBA00022801"/>
    </source>
</evidence>
<dbReference type="InterPro" id="IPR006674">
    <property type="entry name" value="HD_domain"/>
</dbReference>
<evidence type="ECO:0000256" key="2">
    <source>
        <dbReference type="ARBA" id="ARBA00022695"/>
    </source>
</evidence>
<dbReference type="InterPro" id="IPR003607">
    <property type="entry name" value="HD/PDEase_dom"/>
</dbReference>
<feature type="domain" description="HD" evidence="7">
    <location>
        <begin position="388"/>
        <end position="458"/>
    </location>
</feature>
<dbReference type="InterPro" id="IPR010043">
    <property type="entry name" value="UTase/UR"/>
</dbReference>
<evidence type="ECO:0000256" key="1">
    <source>
        <dbReference type="ARBA" id="ARBA00022679"/>
    </source>
</evidence>
<gene>
    <name evidence="8" type="ORF">FHE74_02890</name>
</gene>
<comment type="caution">
    <text evidence="8">The sequence shown here is derived from an EMBL/GenBank/DDBJ whole genome shotgun (WGS) entry which is preliminary data.</text>
</comment>
<evidence type="ECO:0000313" key="9">
    <source>
        <dbReference type="Proteomes" id="UP000312032"/>
    </source>
</evidence>
<proteinExistence type="predicted"/>
<keyword evidence="4" id="KW-0460">Magnesium</keyword>
<sequence length="697" mass="75969">MTPSKPTQLRRQALERATEIVAHLNLPAGTSLAATGSFAREEMTPHSDLDLILLCPEAVVVDESLWYPVWDSPLRLDASIRTPEECAAMVTQDDRAALALLELTHISGDELLTDQARSGVLNAFRRTLPGRFDEFASTAVARWHRSGSLVTMTRPDLKHGRGGLRDLELLNALALGNLTDAPDLKEQRRLLADIRVLLHHAARRSRDILDPEFAADIALELGFADRHALFSALVSAATEVDNAVTRALDNARSLSRRRIRRGTSIPLALDVVDRDGYVSLSRTPNLADPALLTRAAAAAARYGLPFHPTTLSAMRGLPEFPDRLPAAAARDVFALLASAEHSPRVINELDREGLWSRIIPEWDSVRGRMPAEPSHIHTIDQHSLVTVAGCAAKRTEVARPDLLLLTALYHDLGKGQDRPHEEVGAEMVAGAARRLGLNLLDTERVVTSVREHTTLAKLAARHDPYSDEALTQFLSACKYDSLTVELLSTLSLVDAASTGPGVLTRSLAHAVHVLGERARAALSPTTFAAPSISAPEPLGIRRGEAGHLTVYWQGAHHKDVHRLIAVFIAKAWELNSLRMKRTDSGVIAECDVMPTTQTLEQALDAPALVQSYKSKVHTGFPQPQPGACVVRWHLPRVLEVRTDDRRAVIGAVLNAVENPEWVTASSPGGTSVIRLSFADDVDRTQVERNVTSALGSR</sequence>
<dbReference type="OrthoDB" id="9758038at2"/>
<evidence type="ECO:0000256" key="5">
    <source>
        <dbReference type="ARBA" id="ARBA00023268"/>
    </source>
</evidence>
<dbReference type="EC" id="2.7.7.59" evidence="8"/>
<evidence type="ECO:0000313" key="8">
    <source>
        <dbReference type="EMBL" id="TNL99319.1"/>
    </source>
</evidence>
<evidence type="ECO:0000256" key="4">
    <source>
        <dbReference type="ARBA" id="ARBA00022842"/>
    </source>
</evidence>
<dbReference type="CDD" id="cd00077">
    <property type="entry name" value="HDc"/>
    <property type="match status" value="1"/>
</dbReference>
<keyword evidence="9" id="KW-1185">Reference proteome</keyword>